<keyword evidence="4" id="KW-0677">Repeat</keyword>
<proteinExistence type="predicted"/>
<dbReference type="GO" id="GO:0016740">
    <property type="term" value="F:transferase activity"/>
    <property type="evidence" value="ECO:0007669"/>
    <property type="project" value="UniProtKB-KW"/>
</dbReference>
<accession>A0A9P4QJ70</accession>
<evidence type="ECO:0000256" key="8">
    <source>
        <dbReference type="SAM" id="MobiDB-lite"/>
    </source>
</evidence>
<comment type="pathway">
    <text evidence="1">Protein modification; protein ubiquitination.</text>
</comment>
<dbReference type="CDD" id="cd20353">
    <property type="entry name" value="Rcat_RBR_RNF216"/>
    <property type="match status" value="1"/>
</dbReference>
<dbReference type="EMBL" id="MU003766">
    <property type="protein sequence ID" value="KAF2725899.1"/>
    <property type="molecule type" value="Genomic_DNA"/>
</dbReference>
<evidence type="ECO:0000256" key="6">
    <source>
        <dbReference type="ARBA" id="ARBA00022786"/>
    </source>
</evidence>
<evidence type="ECO:0000313" key="11">
    <source>
        <dbReference type="EMBL" id="KAF2725899.1"/>
    </source>
</evidence>
<evidence type="ECO:0000256" key="5">
    <source>
        <dbReference type="ARBA" id="ARBA00022771"/>
    </source>
</evidence>
<dbReference type="InterPro" id="IPR044066">
    <property type="entry name" value="TRIAD_supradom"/>
</dbReference>
<reference evidence="11" key="1">
    <citation type="journal article" date="2020" name="Stud. Mycol.">
        <title>101 Dothideomycetes genomes: a test case for predicting lifestyles and emergence of pathogens.</title>
        <authorList>
            <person name="Haridas S."/>
            <person name="Albert R."/>
            <person name="Binder M."/>
            <person name="Bloem J."/>
            <person name="Labutti K."/>
            <person name="Salamov A."/>
            <person name="Andreopoulos B."/>
            <person name="Baker S."/>
            <person name="Barry K."/>
            <person name="Bills G."/>
            <person name="Bluhm B."/>
            <person name="Cannon C."/>
            <person name="Castanera R."/>
            <person name="Culley D."/>
            <person name="Daum C."/>
            <person name="Ezra D."/>
            <person name="Gonzalez J."/>
            <person name="Henrissat B."/>
            <person name="Kuo A."/>
            <person name="Liang C."/>
            <person name="Lipzen A."/>
            <person name="Lutzoni F."/>
            <person name="Magnuson J."/>
            <person name="Mondo S."/>
            <person name="Nolan M."/>
            <person name="Ohm R."/>
            <person name="Pangilinan J."/>
            <person name="Park H.-J."/>
            <person name="Ramirez L."/>
            <person name="Alfaro M."/>
            <person name="Sun H."/>
            <person name="Tritt A."/>
            <person name="Yoshinaga Y."/>
            <person name="Zwiers L.-H."/>
            <person name="Turgeon B."/>
            <person name="Goodwin S."/>
            <person name="Spatafora J."/>
            <person name="Crous P."/>
            <person name="Grigoriev I."/>
        </authorList>
    </citation>
    <scope>NUCLEOTIDE SEQUENCE</scope>
    <source>
        <strain evidence="11">CBS 116435</strain>
    </source>
</reference>
<feature type="region of interest" description="Disordered" evidence="8">
    <location>
        <begin position="24"/>
        <end position="52"/>
    </location>
</feature>
<evidence type="ECO:0000256" key="7">
    <source>
        <dbReference type="ARBA" id="ARBA00022833"/>
    </source>
</evidence>
<sequence length="661" mass="74959">MDLVPLAKGSRLWKGKPDFLKPFRSDSSSSSLQGENITPLYDPSLHRHDVDEPDLKDMNNCLKALVQIFPDVRPEVFREMLVAVSPESRLQIVAENLLKKKAKWVNGRYRTPGQPNVRQAKSSTSMGQRSEKQDPLLPIEETFRGDSYKKAVKFVLYREFRTLSHSAVRGVLAEHNYSYTDARPTLQHLASRGSWRATFSSLWLRRMPSSTANGDHPQIMWQSQGSPSESSLPVPVLKSTGSSHLDHELYTLFVAPVIEHQTQDRLLADYNLARQINEQEAEETQAMYDCECCYSSVPFEDLATCEGGEHYLCLSCVQRTAKEALYGQGWARSVDIKVGTLHCFASTDCERCLPWSLVKRALIDFNGSEDVWSEFQSRIADDALLKSGIPLARCPFCAYGEVDELPGLRLSNFSLGWRRLLRQSPDIQFSATLFLIVAVFFTGALVGTSLVLMTAILLSRPARLIFQGSHRRNYNRKRGLRFTCRNPSCPHPSSCIRCHTVWTDPHVCFANSMSSLQQTVSNLQTLAIKRTCPKCNLSFIKSSGCNKLVCNCGYTMCYICRKEVSTSEGYGHFCQHFRPDGGRCAECERCELYGDEDQDKVMEEARAEAEKIWKEERTGDTKEEAASQEARLMLQHLAFAQERKTNWWEPWLDGVMDVVFV</sequence>
<protein>
    <recommendedName>
        <fullName evidence="10">RING-type domain-containing protein</fullName>
    </recommendedName>
</protein>
<dbReference type="Proteomes" id="UP000799441">
    <property type="component" value="Unassembled WGS sequence"/>
</dbReference>
<evidence type="ECO:0000256" key="2">
    <source>
        <dbReference type="ARBA" id="ARBA00022679"/>
    </source>
</evidence>
<keyword evidence="9" id="KW-0812">Transmembrane</keyword>
<evidence type="ECO:0000256" key="9">
    <source>
        <dbReference type="SAM" id="Phobius"/>
    </source>
</evidence>
<feature type="region of interest" description="Disordered" evidence="8">
    <location>
        <begin position="108"/>
        <end position="133"/>
    </location>
</feature>
<keyword evidence="3" id="KW-0479">Metal-binding</keyword>
<dbReference type="InterPro" id="IPR051628">
    <property type="entry name" value="LUBAC_E3_Ligases"/>
</dbReference>
<keyword evidence="12" id="KW-1185">Reference proteome</keyword>
<keyword evidence="6" id="KW-0833">Ubl conjugation pathway</keyword>
<dbReference type="InterPro" id="IPR047546">
    <property type="entry name" value="Rcat_RBR_RNF216"/>
</dbReference>
<dbReference type="InterPro" id="IPR058758">
    <property type="entry name" value="UBA_RNF216"/>
</dbReference>
<keyword evidence="9" id="KW-0472">Membrane</keyword>
<keyword evidence="2" id="KW-0808">Transferase</keyword>
<dbReference type="Pfam" id="PF26112">
    <property type="entry name" value="UBA_RNF216"/>
    <property type="match status" value="1"/>
</dbReference>
<dbReference type="CDD" id="cd16630">
    <property type="entry name" value="RING-HC_RBR_RNF216"/>
    <property type="match status" value="1"/>
</dbReference>
<name>A0A9P4QJ70_9PEZI</name>
<feature type="compositionally biased region" description="Polar residues" evidence="8">
    <location>
        <begin position="25"/>
        <end position="36"/>
    </location>
</feature>
<dbReference type="PROSITE" id="PS51873">
    <property type="entry name" value="TRIAD"/>
    <property type="match status" value="1"/>
</dbReference>
<comment type="caution">
    <text evidence="11">The sequence shown here is derived from an EMBL/GenBank/DDBJ whole genome shotgun (WGS) entry which is preliminary data.</text>
</comment>
<keyword evidence="5" id="KW-0863">Zinc-finger</keyword>
<dbReference type="Pfam" id="PF26191">
    <property type="entry name" value="RING-HC_RBR_RNF216"/>
    <property type="match status" value="1"/>
</dbReference>
<keyword evidence="7" id="KW-0862">Zinc</keyword>
<feature type="compositionally biased region" description="Polar residues" evidence="8">
    <location>
        <begin position="113"/>
        <end position="128"/>
    </location>
</feature>
<evidence type="ECO:0000256" key="3">
    <source>
        <dbReference type="ARBA" id="ARBA00022723"/>
    </source>
</evidence>
<dbReference type="Gene3D" id="1.20.120.1750">
    <property type="match status" value="1"/>
</dbReference>
<dbReference type="PANTHER" id="PTHR22770">
    <property type="entry name" value="UBIQUITIN CONJUGATING ENZYME 7 INTERACTING PROTEIN-RELATED"/>
    <property type="match status" value="1"/>
</dbReference>
<dbReference type="InterPro" id="IPR047544">
    <property type="entry name" value="RING-HC_RBR_RNF216"/>
</dbReference>
<evidence type="ECO:0000256" key="1">
    <source>
        <dbReference type="ARBA" id="ARBA00004906"/>
    </source>
</evidence>
<keyword evidence="9" id="KW-1133">Transmembrane helix</keyword>
<dbReference type="SUPFAM" id="SSF57850">
    <property type="entry name" value="RING/U-box"/>
    <property type="match status" value="1"/>
</dbReference>
<evidence type="ECO:0000313" key="12">
    <source>
        <dbReference type="Proteomes" id="UP000799441"/>
    </source>
</evidence>
<dbReference type="PANTHER" id="PTHR22770:SF42">
    <property type="entry name" value="FINGER PROTEIN (ZIN), PUTATIVE (AFU_ORTHOLOGUE AFUA_4G03910)-RELATED"/>
    <property type="match status" value="1"/>
</dbReference>
<gene>
    <name evidence="11" type="ORF">K431DRAFT_280629</name>
</gene>
<dbReference type="Pfam" id="PF26200">
    <property type="entry name" value="Rcat_RNF216"/>
    <property type="match status" value="1"/>
</dbReference>
<evidence type="ECO:0000259" key="10">
    <source>
        <dbReference type="PROSITE" id="PS51873"/>
    </source>
</evidence>
<dbReference type="OrthoDB" id="10009520at2759"/>
<evidence type="ECO:0000256" key="4">
    <source>
        <dbReference type="ARBA" id="ARBA00022737"/>
    </source>
</evidence>
<feature type="transmembrane region" description="Helical" evidence="9">
    <location>
        <begin position="433"/>
        <end position="458"/>
    </location>
</feature>
<organism evidence="11 12">
    <name type="scientific">Polychaeton citri CBS 116435</name>
    <dbReference type="NCBI Taxonomy" id="1314669"/>
    <lineage>
        <taxon>Eukaryota</taxon>
        <taxon>Fungi</taxon>
        <taxon>Dikarya</taxon>
        <taxon>Ascomycota</taxon>
        <taxon>Pezizomycotina</taxon>
        <taxon>Dothideomycetes</taxon>
        <taxon>Dothideomycetidae</taxon>
        <taxon>Capnodiales</taxon>
        <taxon>Capnodiaceae</taxon>
        <taxon>Polychaeton</taxon>
    </lineage>
</organism>
<feature type="domain" description="RING-type" evidence="10">
    <location>
        <begin position="286"/>
        <end position="588"/>
    </location>
</feature>
<dbReference type="AlphaFoldDB" id="A0A9P4QJ70"/>
<dbReference type="GO" id="GO:0008270">
    <property type="term" value="F:zinc ion binding"/>
    <property type="evidence" value="ECO:0007669"/>
    <property type="project" value="UniProtKB-KW"/>
</dbReference>